<feature type="transmembrane region" description="Helical" evidence="3">
    <location>
        <begin position="87"/>
        <end position="107"/>
    </location>
</feature>
<dbReference type="EMBL" id="BSDR01000001">
    <property type="protein sequence ID" value="GLI34581.1"/>
    <property type="molecule type" value="Genomic_DNA"/>
</dbReference>
<keyword evidence="7" id="KW-1185">Reference proteome</keyword>
<proteinExistence type="inferred from homology"/>
<comment type="caution">
    <text evidence="6">The sequence shown here is derived from an EMBL/GenBank/DDBJ whole genome shotgun (WGS) entry which is preliminary data.</text>
</comment>
<sequence length="561" mass="63268">MERVWYKSYDSRVPHSADYPEQCLPLLLEATAAKFPQNVAVEFFGTTLTYRSLWEQILCLANALHAQGVKPGTKLAIMLPNCPQAVIAYYAALWLGAIVVMTNPLYVEREVEHQWKDAEVEFLVVLDHLYPKVERVLPKTAIKKVVSTSIKDYFPLILRWLYPLKARKKKLFTSVPYSENVFRFPDLISNTPPTPPPCTVNLDDIALLQYTGGSTGVAKGVILSHRNILANVVQISSWFPDLRWGGERFLAVLPFSHVFGMTVCMNLPLFTGCYCSILPRFELDELLKTLQKRKISLFPGVPTIFAAIMNHPRIQSYDLSSIRFCITGSAPMPLEVLRKFENLTGSVIIEGYGLTEASPVTHCNPIEGTRKPGSIGIPIPDTECKIMDLEYGTEEMPVLKEGELIVRGPQVMQGYWKMPEETKYALRNGWLYTGDIATMDAEGYFFIVDRKKDMIIAGGYNIYPREIDEVLYEHPKVLDAVAVGIPDPYRGETVKAFIVAKPGQNITEKEIIEFCKTRLAIYKVPKSVEFRDSLPKTIVGKVLRKDLRDESLQKSASSKDA</sequence>
<feature type="domain" description="AMP-binding enzyme C-terminal" evidence="5">
    <location>
        <begin position="466"/>
        <end position="541"/>
    </location>
</feature>
<organism evidence="6 7">
    <name type="scientific">Desulforhabdus amnigena</name>
    <dbReference type="NCBI Taxonomy" id="40218"/>
    <lineage>
        <taxon>Bacteria</taxon>
        <taxon>Pseudomonadati</taxon>
        <taxon>Thermodesulfobacteriota</taxon>
        <taxon>Syntrophobacteria</taxon>
        <taxon>Syntrophobacterales</taxon>
        <taxon>Syntrophobacteraceae</taxon>
        <taxon>Desulforhabdus</taxon>
    </lineage>
</organism>
<dbReference type="PROSITE" id="PS00455">
    <property type="entry name" value="AMP_BINDING"/>
    <property type="match status" value="1"/>
</dbReference>
<keyword evidence="3" id="KW-0472">Membrane</keyword>
<keyword evidence="2 6" id="KW-0436">Ligase</keyword>
<gene>
    <name evidence="6" type="ORF">DAMNIGENAA_20140</name>
</gene>
<keyword evidence="3" id="KW-0812">Transmembrane</keyword>
<feature type="domain" description="AMP-dependent synthetase/ligase" evidence="4">
    <location>
        <begin position="28"/>
        <end position="416"/>
    </location>
</feature>
<dbReference type="FunFam" id="3.30.300.30:FF:000008">
    <property type="entry name" value="2,3-dihydroxybenzoate-AMP ligase"/>
    <property type="match status" value="1"/>
</dbReference>
<dbReference type="SUPFAM" id="SSF56801">
    <property type="entry name" value="Acetyl-CoA synthetase-like"/>
    <property type="match status" value="1"/>
</dbReference>
<evidence type="ECO:0000259" key="4">
    <source>
        <dbReference type="Pfam" id="PF00501"/>
    </source>
</evidence>
<dbReference type="GO" id="GO:0016878">
    <property type="term" value="F:acid-thiol ligase activity"/>
    <property type="evidence" value="ECO:0007669"/>
    <property type="project" value="UniProtKB-ARBA"/>
</dbReference>
<dbReference type="AlphaFoldDB" id="A0A9W6FTX2"/>
<dbReference type="InterPro" id="IPR000873">
    <property type="entry name" value="AMP-dep_synth/lig_dom"/>
</dbReference>
<comment type="similarity">
    <text evidence="1">Belongs to the ATP-dependent AMP-binding enzyme family.</text>
</comment>
<evidence type="ECO:0000256" key="2">
    <source>
        <dbReference type="ARBA" id="ARBA00022598"/>
    </source>
</evidence>
<dbReference type="PANTHER" id="PTHR43767">
    <property type="entry name" value="LONG-CHAIN-FATTY-ACID--COA LIGASE"/>
    <property type="match status" value="1"/>
</dbReference>
<accession>A0A9W6FTX2</accession>
<evidence type="ECO:0000259" key="5">
    <source>
        <dbReference type="Pfam" id="PF13193"/>
    </source>
</evidence>
<protein>
    <submittedName>
        <fullName evidence="6">Long-chain-fatty-acid--CoA ligase</fullName>
    </submittedName>
</protein>
<dbReference type="Gene3D" id="3.40.50.12780">
    <property type="entry name" value="N-terminal domain of ligase-like"/>
    <property type="match status" value="1"/>
</dbReference>
<evidence type="ECO:0000256" key="3">
    <source>
        <dbReference type="SAM" id="Phobius"/>
    </source>
</evidence>
<name>A0A9W6FTX2_9BACT</name>
<keyword evidence="3" id="KW-1133">Transmembrane helix</keyword>
<dbReference type="Pfam" id="PF13193">
    <property type="entry name" value="AMP-binding_C"/>
    <property type="match status" value="1"/>
</dbReference>
<dbReference type="CDD" id="cd05936">
    <property type="entry name" value="FC-FACS_FadD_like"/>
    <property type="match status" value="1"/>
</dbReference>
<dbReference type="PANTHER" id="PTHR43767:SF1">
    <property type="entry name" value="NONRIBOSOMAL PEPTIDE SYNTHASE PES1 (EUROFUNG)-RELATED"/>
    <property type="match status" value="1"/>
</dbReference>
<dbReference type="InterPro" id="IPR042099">
    <property type="entry name" value="ANL_N_sf"/>
</dbReference>
<evidence type="ECO:0000256" key="1">
    <source>
        <dbReference type="ARBA" id="ARBA00006432"/>
    </source>
</evidence>
<evidence type="ECO:0000313" key="6">
    <source>
        <dbReference type="EMBL" id="GLI34581.1"/>
    </source>
</evidence>
<reference evidence="6" key="1">
    <citation type="submission" date="2022-12" db="EMBL/GenBank/DDBJ databases">
        <title>Reference genome sequencing for broad-spectrum identification of bacterial and archaeal isolates by mass spectrometry.</title>
        <authorList>
            <person name="Sekiguchi Y."/>
            <person name="Tourlousse D.M."/>
        </authorList>
    </citation>
    <scope>NUCLEOTIDE SEQUENCE</scope>
    <source>
        <strain evidence="6">ASRB1</strain>
    </source>
</reference>
<dbReference type="Pfam" id="PF00501">
    <property type="entry name" value="AMP-binding"/>
    <property type="match status" value="1"/>
</dbReference>
<dbReference type="InterPro" id="IPR045851">
    <property type="entry name" value="AMP-bd_C_sf"/>
</dbReference>
<dbReference type="InterPro" id="IPR020845">
    <property type="entry name" value="AMP-binding_CS"/>
</dbReference>
<evidence type="ECO:0000313" key="7">
    <source>
        <dbReference type="Proteomes" id="UP001144372"/>
    </source>
</evidence>
<dbReference type="RefSeq" id="WP_281793924.1">
    <property type="nucleotide sequence ID" value="NZ_BSDR01000001.1"/>
</dbReference>
<dbReference type="InterPro" id="IPR025110">
    <property type="entry name" value="AMP-bd_C"/>
</dbReference>
<dbReference type="Gene3D" id="3.30.300.30">
    <property type="match status" value="1"/>
</dbReference>
<dbReference type="Proteomes" id="UP001144372">
    <property type="component" value="Unassembled WGS sequence"/>
</dbReference>
<dbReference type="InterPro" id="IPR050237">
    <property type="entry name" value="ATP-dep_AMP-bd_enzyme"/>
</dbReference>